<dbReference type="InterPro" id="IPR018645">
    <property type="entry name" value="OapC-like"/>
</dbReference>
<gene>
    <name evidence="1" type="ordered locus">Arcpr_0480</name>
</gene>
<dbReference type="OrthoDB" id="78050at2157"/>
<evidence type="ECO:0000313" key="1">
    <source>
        <dbReference type="EMBL" id="ADB57546.1"/>
    </source>
</evidence>
<name>D2RGX1_ARCPA</name>
<dbReference type="eggNOG" id="arCOG04417">
    <property type="taxonomic scope" value="Archaea"/>
</dbReference>
<keyword evidence="2" id="KW-1185">Reference proteome</keyword>
<protein>
    <submittedName>
        <fullName evidence="1">Zn-ribbon containing protein-like protein</fullName>
    </submittedName>
</protein>
<organism evidence="1 2">
    <name type="scientific">Archaeoglobus profundus (strain DSM 5631 / JCM 9629 / NBRC 100127 / Av18)</name>
    <dbReference type="NCBI Taxonomy" id="572546"/>
    <lineage>
        <taxon>Archaea</taxon>
        <taxon>Methanobacteriati</taxon>
        <taxon>Methanobacteriota</taxon>
        <taxon>Archaeoglobi</taxon>
        <taxon>Archaeoglobales</taxon>
        <taxon>Archaeoglobaceae</taxon>
        <taxon>Archaeoglobus</taxon>
    </lineage>
</organism>
<dbReference type="Proteomes" id="UP000001901">
    <property type="component" value="Chromosome"/>
</dbReference>
<sequence>MPHRCTKCGKVYEDGDMRILNGCECGNNKFEYIPKERKERKEGEKIEIVRILSPGCYEINLENAFKKEGIIIALGEEGKYAIHLPSLLKRRKKT</sequence>
<evidence type="ECO:0000313" key="2">
    <source>
        <dbReference type="Proteomes" id="UP000001901"/>
    </source>
</evidence>
<dbReference type="HOGENOM" id="CLU_126374_1_0_2"/>
<dbReference type="KEGG" id="apo:Arcpr_0480"/>
<proteinExistence type="predicted"/>
<accession>D2RGX1</accession>
<dbReference type="EMBL" id="CP001857">
    <property type="protein sequence ID" value="ADB57546.1"/>
    <property type="molecule type" value="Genomic_DNA"/>
</dbReference>
<reference evidence="1 2" key="1">
    <citation type="journal article" date="2010" name="Stand. Genomic Sci.">
        <title>Complete genome sequence of Archaeoglobus profundus type strain (AV18).</title>
        <authorList>
            <person name="von Jan M."/>
            <person name="Lapidus A."/>
            <person name="Del Rio T.G."/>
            <person name="Copeland A."/>
            <person name="Tice H."/>
            <person name="Cheng J.F."/>
            <person name="Lucas S."/>
            <person name="Chen F."/>
            <person name="Nolan M."/>
            <person name="Goodwin L."/>
            <person name="Han C."/>
            <person name="Pitluck S."/>
            <person name="Liolios K."/>
            <person name="Ivanova N."/>
            <person name="Mavromatis K."/>
            <person name="Ovchinnikova G."/>
            <person name="Chertkov O."/>
            <person name="Pati A."/>
            <person name="Chen A."/>
            <person name="Palaniappan K."/>
            <person name="Land M."/>
            <person name="Hauser L."/>
            <person name="Chang Y.J."/>
            <person name="Jeffries C.D."/>
            <person name="Saunders E."/>
            <person name="Brettin T."/>
            <person name="Detter J.C."/>
            <person name="Chain P."/>
            <person name="Eichinger K."/>
            <person name="Huber H."/>
            <person name="Spring S."/>
            <person name="Rohde M."/>
            <person name="Goker M."/>
            <person name="Wirth R."/>
            <person name="Woyke T."/>
            <person name="Bristow J."/>
            <person name="Eisen J.A."/>
            <person name="Markowitz V."/>
            <person name="Hugenholtz P."/>
            <person name="Kyrpides N.C."/>
            <person name="Klenk H.P."/>
        </authorList>
    </citation>
    <scope>NUCLEOTIDE SEQUENCE [LARGE SCALE GENOMIC DNA]</scope>
    <source>
        <strain evidence="2">DSM 5631 / JCM 9629 / NBRC 100127 / Av18</strain>
    </source>
</reference>
<dbReference type="Pfam" id="PF09845">
    <property type="entry name" value="OapC"/>
    <property type="match status" value="1"/>
</dbReference>
<dbReference type="RefSeq" id="WP_012939882.1">
    <property type="nucleotide sequence ID" value="NC_013741.1"/>
</dbReference>
<dbReference type="AlphaFoldDB" id="D2RGX1"/>
<dbReference type="GeneID" id="8739139"/>
<dbReference type="STRING" id="572546.Arcpr_0480"/>
<dbReference type="PaxDb" id="572546-Arcpr_0480"/>